<reference evidence="3" key="1">
    <citation type="submission" date="2020-07" db="EMBL/GenBank/DDBJ databases">
        <title>Genome sequence and genetic diversity analysis of an under-domesticated orphan crop, white fonio (Digitaria exilis).</title>
        <authorList>
            <person name="Bennetzen J.L."/>
            <person name="Chen S."/>
            <person name="Ma X."/>
            <person name="Wang X."/>
            <person name="Yssel A.E.J."/>
            <person name="Chaluvadi S.R."/>
            <person name="Johnson M."/>
            <person name="Gangashetty P."/>
            <person name="Hamidou F."/>
            <person name="Sanogo M.D."/>
            <person name="Zwaenepoel A."/>
            <person name="Wallace J."/>
            <person name="Van De Peer Y."/>
            <person name="Van Deynze A."/>
        </authorList>
    </citation>
    <scope>NUCLEOTIDE SEQUENCE</scope>
    <source>
        <tissue evidence="3">Leaves</tissue>
    </source>
</reference>
<gene>
    <name evidence="3" type="ORF">HU200_002569</name>
</gene>
<dbReference type="Gene3D" id="3.80.10.10">
    <property type="entry name" value="Ribonuclease Inhibitor"/>
    <property type="match status" value="1"/>
</dbReference>
<sequence length="491" mass="56306">MKKKKKSRGHHLHVQRKRRSRLQLSDLATNVLSSIVSRLSLRDAIRTSVLSRQWKHLWCDHPNLRFHLYMLERRRRRGSAPVTEHDLIALVNRVLQQHSDTGVDLLKVSCALHNEHAHHIDRWVKFAIASKTKAYLSTLGWPAGRPERYSFPCHLFGASNDDGSYLRCLQLSSVSLNLPAQGFNGFPNLTKLTMLDVKITDQHLECLLSKCSLLEFLGIACCTTLTTLRAICPLNRLKHLKVQDCRSVKNIEMNCGLITLKYSGPMVPLQFATTSSLRNVRINLFHINSTLRIFRRLSMISDNIAALDYITTGFPSTLQHLETLKFIYLRHLRLELNIFGGRKTDALDYAYLLDCAPSLEKLELHMCMQQCGHVPYREEHGELRSLPWHPHTHLKSVHITGFFGHKDQVELALHILRCSTMLEAMKIDCRVTIMPEDNHSLIYKTREYLDGYLVATAFVQAADQNNVVEVLGARKVFFTATDGSERFYFVS</sequence>
<keyword evidence="4" id="KW-1185">Reference proteome</keyword>
<dbReference type="OrthoDB" id="613853at2759"/>
<name>A0A835FVC7_9POAL</name>
<dbReference type="Pfam" id="PF23622">
    <property type="entry name" value="LRR_At1g61320_AtMIF1"/>
    <property type="match status" value="1"/>
</dbReference>
<evidence type="ECO:0008006" key="5">
    <source>
        <dbReference type="Google" id="ProtNLM"/>
    </source>
</evidence>
<dbReference type="Pfam" id="PF00646">
    <property type="entry name" value="F-box"/>
    <property type="match status" value="1"/>
</dbReference>
<comment type="caution">
    <text evidence="3">The sequence shown here is derived from an EMBL/GenBank/DDBJ whole genome shotgun (WGS) entry which is preliminary data.</text>
</comment>
<dbReference type="AlphaFoldDB" id="A0A835FVC7"/>
<proteinExistence type="predicted"/>
<evidence type="ECO:0000313" key="3">
    <source>
        <dbReference type="EMBL" id="KAF8779515.1"/>
    </source>
</evidence>
<protein>
    <recommendedName>
        <fullName evidence="5">F-box domain-containing protein</fullName>
    </recommendedName>
</protein>
<dbReference type="SUPFAM" id="SSF81383">
    <property type="entry name" value="F-box domain"/>
    <property type="match status" value="1"/>
</dbReference>
<dbReference type="PANTHER" id="PTHR34145:SF61">
    <property type="entry name" value="OS07G0161500 PROTEIN"/>
    <property type="match status" value="1"/>
</dbReference>
<evidence type="ECO:0000259" key="2">
    <source>
        <dbReference type="Pfam" id="PF23622"/>
    </source>
</evidence>
<organism evidence="3 4">
    <name type="scientific">Digitaria exilis</name>
    <dbReference type="NCBI Taxonomy" id="1010633"/>
    <lineage>
        <taxon>Eukaryota</taxon>
        <taxon>Viridiplantae</taxon>
        <taxon>Streptophyta</taxon>
        <taxon>Embryophyta</taxon>
        <taxon>Tracheophyta</taxon>
        <taxon>Spermatophyta</taxon>
        <taxon>Magnoliopsida</taxon>
        <taxon>Liliopsida</taxon>
        <taxon>Poales</taxon>
        <taxon>Poaceae</taxon>
        <taxon>PACMAD clade</taxon>
        <taxon>Panicoideae</taxon>
        <taxon>Panicodae</taxon>
        <taxon>Paniceae</taxon>
        <taxon>Anthephorinae</taxon>
        <taxon>Digitaria</taxon>
    </lineage>
</organism>
<dbReference type="InterPro" id="IPR055357">
    <property type="entry name" value="LRR_At1g61320_AtMIF1"/>
</dbReference>
<feature type="domain" description="F-box" evidence="1">
    <location>
        <begin position="24"/>
        <end position="64"/>
    </location>
</feature>
<dbReference type="InterPro" id="IPR036047">
    <property type="entry name" value="F-box-like_dom_sf"/>
</dbReference>
<dbReference type="SUPFAM" id="SSF52058">
    <property type="entry name" value="L domain-like"/>
    <property type="match status" value="1"/>
</dbReference>
<feature type="domain" description="At1g61320/AtMIF1 LRR" evidence="2">
    <location>
        <begin position="94"/>
        <end position="431"/>
    </location>
</feature>
<dbReference type="Proteomes" id="UP000636709">
    <property type="component" value="Unassembled WGS sequence"/>
</dbReference>
<evidence type="ECO:0000259" key="1">
    <source>
        <dbReference type="Pfam" id="PF00646"/>
    </source>
</evidence>
<dbReference type="InterPro" id="IPR001810">
    <property type="entry name" value="F-box_dom"/>
</dbReference>
<accession>A0A835FVC7</accession>
<dbReference type="PANTHER" id="PTHR34145">
    <property type="entry name" value="OS02G0105600 PROTEIN"/>
    <property type="match status" value="1"/>
</dbReference>
<dbReference type="InterPro" id="IPR053772">
    <property type="entry name" value="At1g61320/At1g61330-like"/>
</dbReference>
<evidence type="ECO:0000313" key="4">
    <source>
        <dbReference type="Proteomes" id="UP000636709"/>
    </source>
</evidence>
<dbReference type="EMBL" id="JACEFO010000180">
    <property type="protein sequence ID" value="KAF8779515.1"/>
    <property type="molecule type" value="Genomic_DNA"/>
</dbReference>
<dbReference type="InterPro" id="IPR032675">
    <property type="entry name" value="LRR_dom_sf"/>
</dbReference>